<organism evidence="2 3">
    <name type="scientific">Nephila pilipes</name>
    <name type="common">Giant wood spider</name>
    <name type="synonym">Nephila maculata</name>
    <dbReference type="NCBI Taxonomy" id="299642"/>
    <lineage>
        <taxon>Eukaryota</taxon>
        <taxon>Metazoa</taxon>
        <taxon>Ecdysozoa</taxon>
        <taxon>Arthropoda</taxon>
        <taxon>Chelicerata</taxon>
        <taxon>Arachnida</taxon>
        <taxon>Araneae</taxon>
        <taxon>Araneomorphae</taxon>
        <taxon>Entelegynae</taxon>
        <taxon>Araneoidea</taxon>
        <taxon>Nephilidae</taxon>
        <taxon>Nephila</taxon>
    </lineage>
</organism>
<sequence length="95" mass="10463">MSRYPRQRDDLLKSKRGLVKAPKLTQKPSQMSPYYPREKVRGHYHLSSPEPATPHCGQPVPSPEKDQPGTNVLLGVFSDASGSAHATLAVAERDL</sequence>
<comment type="caution">
    <text evidence="2">The sequence shown here is derived from an EMBL/GenBank/DDBJ whole genome shotgun (WGS) entry which is preliminary data.</text>
</comment>
<feature type="compositionally biased region" description="Basic and acidic residues" evidence="1">
    <location>
        <begin position="1"/>
        <end position="13"/>
    </location>
</feature>
<evidence type="ECO:0000313" key="2">
    <source>
        <dbReference type="EMBL" id="GFS67784.1"/>
    </source>
</evidence>
<keyword evidence="3" id="KW-1185">Reference proteome</keyword>
<evidence type="ECO:0000313" key="3">
    <source>
        <dbReference type="Proteomes" id="UP000887013"/>
    </source>
</evidence>
<name>A0A8X6J0J0_NEPPI</name>
<dbReference type="Proteomes" id="UP000887013">
    <property type="component" value="Unassembled WGS sequence"/>
</dbReference>
<dbReference type="AlphaFoldDB" id="A0A8X6J0J0"/>
<dbReference type="EMBL" id="BMAW01048772">
    <property type="protein sequence ID" value="GFS67784.1"/>
    <property type="molecule type" value="Genomic_DNA"/>
</dbReference>
<feature type="region of interest" description="Disordered" evidence="1">
    <location>
        <begin position="1"/>
        <end position="71"/>
    </location>
</feature>
<reference evidence="2" key="1">
    <citation type="submission" date="2020-08" db="EMBL/GenBank/DDBJ databases">
        <title>Multicomponent nature underlies the extraordinary mechanical properties of spider dragline silk.</title>
        <authorList>
            <person name="Kono N."/>
            <person name="Nakamura H."/>
            <person name="Mori M."/>
            <person name="Yoshida Y."/>
            <person name="Ohtoshi R."/>
            <person name="Malay A.D."/>
            <person name="Moran D.A.P."/>
            <person name="Tomita M."/>
            <person name="Numata K."/>
            <person name="Arakawa K."/>
        </authorList>
    </citation>
    <scope>NUCLEOTIDE SEQUENCE</scope>
</reference>
<gene>
    <name evidence="2" type="ORF">NPIL_579801</name>
</gene>
<accession>A0A8X6J0J0</accession>
<evidence type="ECO:0000256" key="1">
    <source>
        <dbReference type="SAM" id="MobiDB-lite"/>
    </source>
</evidence>
<protein>
    <submittedName>
        <fullName evidence="2">Uncharacterized protein</fullName>
    </submittedName>
</protein>
<proteinExistence type="predicted"/>